<dbReference type="InterPro" id="IPR007761">
    <property type="entry name" value="MtlR-like"/>
</dbReference>
<dbReference type="EMBL" id="JASAXT010000013">
    <property type="protein sequence ID" value="MDP8148981.1"/>
    <property type="molecule type" value="Genomic_DNA"/>
</dbReference>
<gene>
    <name evidence="1" type="ORF">QJU57_07835</name>
</gene>
<dbReference type="NCBIfam" id="NF008234">
    <property type="entry name" value="PRK11001.1"/>
    <property type="match status" value="1"/>
</dbReference>
<proteinExistence type="predicted"/>
<dbReference type="InterPro" id="IPR038026">
    <property type="entry name" value="MtlR-like_sf"/>
</dbReference>
<comment type="caution">
    <text evidence="1">The sequence shown here is derived from an EMBL/GenBank/DDBJ whole genome shotgun (WGS) entry which is preliminary data.</text>
</comment>
<dbReference type="AlphaFoldDB" id="A0AAW8CKJ8"/>
<sequence>MASQDNFIEKLSDAPSLRGFLALSVNQFSHAVEQLINRVFRKKDFVVESVVNSLFEHQGPLAELPVRLKVLVSLGAISMEVFQDINLFIELKEYLSNEVEEFAFSDPKIIDFIKKLHHIDLTIILALLKQQPALNNNNPIQYQMQQARLDKMIRSTLILAVSSISEKLDIESPL</sequence>
<dbReference type="PANTHER" id="PTHR37941:SF1">
    <property type="entry name" value="FUMARASE E-RELATED"/>
    <property type="match status" value="1"/>
</dbReference>
<dbReference type="GO" id="GO:0045892">
    <property type="term" value="P:negative regulation of DNA-templated transcription"/>
    <property type="evidence" value="ECO:0007669"/>
    <property type="project" value="TreeGrafter"/>
</dbReference>
<organism evidence="1 2">
    <name type="scientific">Phocoenobacter atlanticus subsp. atlanticus</name>
    <dbReference type="NCBI Taxonomy" id="3061285"/>
    <lineage>
        <taxon>Bacteria</taxon>
        <taxon>Pseudomonadati</taxon>
        <taxon>Pseudomonadota</taxon>
        <taxon>Gammaproteobacteria</taxon>
        <taxon>Pasteurellales</taxon>
        <taxon>Pasteurellaceae</taxon>
        <taxon>Phocoenobacter</taxon>
        <taxon>Phocoenobacter atlanticus</taxon>
    </lineage>
</organism>
<dbReference type="SUPFAM" id="SSF158668">
    <property type="entry name" value="MtlR-like"/>
    <property type="match status" value="1"/>
</dbReference>
<evidence type="ECO:0000313" key="1">
    <source>
        <dbReference type="EMBL" id="MDP8148981.1"/>
    </source>
</evidence>
<dbReference type="Gene3D" id="1.20.120.330">
    <property type="entry name" value="Nucleotidyltransferases domain 2"/>
    <property type="match status" value="1"/>
</dbReference>
<dbReference type="RefSeq" id="WP_306347456.1">
    <property type="nucleotide sequence ID" value="NZ_JASAVU010000013.1"/>
</dbReference>
<keyword evidence="2" id="KW-1185">Reference proteome</keyword>
<name>A0AAW8CKJ8_9PAST</name>
<accession>A0AAW8CKJ8</accession>
<dbReference type="Pfam" id="PF05068">
    <property type="entry name" value="MtlR"/>
    <property type="match status" value="1"/>
</dbReference>
<protein>
    <submittedName>
        <fullName evidence="1">MltR family transcriptional regulator</fullName>
    </submittedName>
</protein>
<evidence type="ECO:0000313" key="2">
    <source>
        <dbReference type="Proteomes" id="UP001226020"/>
    </source>
</evidence>
<dbReference type="PANTHER" id="PTHR37941">
    <property type="entry name" value="FUMARASE E-RELATED"/>
    <property type="match status" value="1"/>
</dbReference>
<dbReference type="GeneID" id="300271584"/>
<dbReference type="Proteomes" id="UP001226020">
    <property type="component" value="Unassembled WGS sequence"/>
</dbReference>
<reference evidence="1 2" key="1">
    <citation type="journal article" date="2023" name="Front. Microbiol.">
        <title>Phylogeography and host specificity of Pasteurellaceae pathogenic to sea-farmed fish in the north-east Atlantic.</title>
        <authorList>
            <person name="Gulla S."/>
            <person name="Colquhoun D.J."/>
            <person name="Olsen A.B."/>
            <person name="Spilsberg B."/>
            <person name="Lagesen K."/>
            <person name="Aakesson C.P."/>
            <person name="Strom S."/>
            <person name="Manji F."/>
            <person name="Birkbeck T.H."/>
            <person name="Nilsen H.K."/>
        </authorList>
    </citation>
    <scope>NUCLEOTIDE SEQUENCE [LARGE SCALE GENOMIC DNA]</scope>
    <source>
        <strain evidence="1 2">NVIB3131</strain>
    </source>
</reference>